<dbReference type="EMBL" id="UZAM01015386">
    <property type="protein sequence ID" value="VDP38744.1"/>
    <property type="molecule type" value="Genomic_DNA"/>
</dbReference>
<feature type="compositionally biased region" description="Basic residues" evidence="1">
    <location>
        <begin position="64"/>
        <end position="73"/>
    </location>
</feature>
<dbReference type="WBParaSite" id="SBAD_0001166801-mRNA-1">
    <property type="protein sequence ID" value="SBAD_0001166801-mRNA-1"/>
    <property type="gene ID" value="SBAD_0001166801"/>
</dbReference>
<proteinExistence type="predicted"/>
<feature type="region of interest" description="Disordered" evidence="1">
    <location>
        <begin position="58"/>
        <end position="85"/>
    </location>
</feature>
<gene>
    <name evidence="2" type="ORF">SBAD_LOCUS11284</name>
</gene>
<evidence type="ECO:0000256" key="1">
    <source>
        <dbReference type="SAM" id="MobiDB-lite"/>
    </source>
</evidence>
<evidence type="ECO:0000313" key="3">
    <source>
        <dbReference type="Proteomes" id="UP000270296"/>
    </source>
</evidence>
<dbReference type="Proteomes" id="UP000270296">
    <property type="component" value="Unassembled WGS sequence"/>
</dbReference>
<accession>A0A183J5Y6</accession>
<protein>
    <submittedName>
        <fullName evidence="4">Secreted protein</fullName>
    </submittedName>
</protein>
<reference evidence="2 3" key="2">
    <citation type="submission" date="2018-11" db="EMBL/GenBank/DDBJ databases">
        <authorList>
            <consortium name="Pathogen Informatics"/>
        </authorList>
    </citation>
    <scope>NUCLEOTIDE SEQUENCE [LARGE SCALE GENOMIC DNA]</scope>
</reference>
<sequence>MSCSVRRFSSPLRGVRNWRRRTPRWSACVAFGVQSWTASGATATSSATSPISGNIPRTACNCSSRKRSRRLRKASLPTTSSPTHLQYLGISNQPFFSPPSSLLQLVN</sequence>
<organism evidence="4">
    <name type="scientific">Soboliphyme baturini</name>
    <dbReference type="NCBI Taxonomy" id="241478"/>
    <lineage>
        <taxon>Eukaryota</taxon>
        <taxon>Metazoa</taxon>
        <taxon>Ecdysozoa</taxon>
        <taxon>Nematoda</taxon>
        <taxon>Enoplea</taxon>
        <taxon>Dorylaimia</taxon>
        <taxon>Dioctophymatida</taxon>
        <taxon>Dioctophymatoidea</taxon>
        <taxon>Soboliphymatidae</taxon>
        <taxon>Soboliphyme</taxon>
    </lineage>
</organism>
<reference evidence="4" key="1">
    <citation type="submission" date="2016-06" db="UniProtKB">
        <authorList>
            <consortium name="WormBaseParasite"/>
        </authorList>
    </citation>
    <scope>IDENTIFICATION</scope>
</reference>
<evidence type="ECO:0000313" key="4">
    <source>
        <dbReference type="WBParaSite" id="SBAD_0001166801-mRNA-1"/>
    </source>
</evidence>
<dbReference type="AlphaFoldDB" id="A0A183J5Y6"/>
<name>A0A183J5Y6_9BILA</name>
<keyword evidence="3" id="KW-1185">Reference proteome</keyword>
<evidence type="ECO:0000313" key="2">
    <source>
        <dbReference type="EMBL" id="VDP38744.1"/>
    </source>
</evidence>